<dbReference type="SUPFAM" id="SSF56349">
    <property type="entry name" value="DNA breaking-rejoining enzymes"/>
    <property type="match status" value="1"/>
</dbReference>
<reference evidence="3" key="1">
    <citation type="journal article" date="2019" name="Int. J. Syst. Evol. Microbiol.">
        <title>The Global Catalogue of Microorganisms (GCM) 10K type strain sequencing project: providing services to taxonomists for standard genome sequencing and annotation.</title>
        <authorList>
            <consortium name="The Broad Institute Genomics Platform"/>
            <consortium name="The Broad Institute Genome Sequencing Center for Infectious Disease"/>
            <person name="Wu L."/>
            <person name="Ma J."/>
        </authorList>
    </citation>
    <scope>NUCLEOTIDE SEQUENCE [LARGE SCALE GENOMIC DNA]</scope>
    <source>
        <strain evidence="3">JCM 3296</strain>
    </source>
</reference>
<keyword evidence="1" id="KW-0238">DNA-binding</keyword>
<dbReference type="Proteomes" id="UP000649573">
    <property type="component" value="Unassembled WGS sequence"/>
</dbReference>
<dbReference type="Gene3D" id="1.10.150.130">
    <property type="match status" value="1"/>
</dbReference>
<dbReference type="InterPro" id="IPR011010">
    <property type="entry name" value="DNA_brk_join_enz"/>
</dbReference>
<sequence>MRYQVNKRLVPFFGKSSLKAIDIPMVRSWLGEMDEEGLSLTYQQLLFDRLTSILNAAVEERKLHTNACKART</sequence>
<organism evidence="2 3">
    <name type="scientific">Lentzea flava</name>
    <dbReference type="NCBI Taxonomy" id="103732"/>
    <lineage>
        <taxon>Bacteria</taxon>
        <taxon>Bacillati</taxon>
        <taxon>Actinomycetota</taxon>
        <taxon>Actinomycetes</taxon>
        <taxon>Pseudonocardiales</taxon>
        <taxon>Pseudonocardiaceae</taxon>
        <taxon>Lentzea</taxon>
    </lineage>
</organism>
<comment type="caution">
    <text evidence="2">The sequence shown here is derived from an EMBL/GenBank/DDBJ whole genome shotgun (WGS) entry which is preliminary data.</text>
</comment>
<dbReference type="InterPro" id="IPR010998">
    <property type="entry name" value="Integrase_recombinase_N"/>
</dbReference>
<evidence type="ECO:0000256" key="1">
    <source>
        <dbReference type="ARBA" id="ARBA00023125"/>
    </source>
</evidence>
<name>A0ABQ2V3D5_9PSEU</name>
<dbReference type="RefSeq" id="WP_189257287.1">
    <property type="nucleotide sequence ID" value="NZ_BMRE01000034.1"/>
</dbReference>
<gene>
    <name evidence="2" type="ORF">GCM10010178_62050</name>
</gene>
<proteinExistence type="predicted"/>
<keyword evidence="3" id="KW-1185">Reference proteome</keyword>
<evidence type="ECO:0008006" key="4">
    <source>
        <dbReference type="Google" id="ProtNLM"/>
    </source>
</evidence>
<accession>A0ABQ2V3D5</accession>
<protein>
    <recommendedName>
        <fullName evidence="4">Phage integrase, N-terminal SAM-like domain</fullName>
    </recommendedName>
</protein>
<dbReference type="EMBL" id="BMRE01000034">
    <property type="protein sequence ID" value="GGU61352.1"/>
    <property type="molecule type" value="Genomic_DNA"/>
</dbReference>
<evidence type="ECO:0000313" key="2">
    <source>
        <dbReference type="EMBL" id="GGU61352.1"/>
    </source>
</evidence>
<evidence type="ECO:0000313" key="3">
    <source>
        <dbReference type="Proteomes" id="UP000649573"/>
    </source>
</evidence>